<dbReference type="SUPFAM" id="SSF54427">
    <property type="entry name" value="NTF2-like"/>
    <property type="match status" value="1"/>
</dbReference>
<reference evidence="2 3" key="1">
    <citation type="submission" date="2024-06" db="EMBL/GenBank/DDBJ databases">
        <authorList>
            <person name="Chen R.Y."/>
        </authorList>
    </citation>
    <scope>NUCLEOTIDE SEQUENCE [LARGE SCALE GENOMIC DNA]</scope>
    <source>
        <strain evidence="2 3">D2</strain>
    </source>
</reference>
<evidence type="ECO:0000259" key="1">
    <source>
        <dbReference type="Pfam" id="PF12680"/>
    </source>
</evidence>
<dbReference type="Gene3D" id="3.10.450.50">
    <property type="match status" value="1"/>
</dbReference>
<dbReference type="InterPro" id="IPR032710">
    <property type="entry name" value="NTF2-like_dom_sf"/>
</dbReference>
<keyword evidence="3" id="KW-1185">Reference proteome</keyword>
<evidence type="ECO:0000313" key="2">
    <source>
        <dbReference type="EMBL" id="MER2493514.1"/>
    </source>
</evidence>
<dbReference type="RefSeq" id="WP_350402658.1">
    <property type="nucleotide sequence ID" value="NZ_JBELOE010000265.1"/>
</dbReference>
<sequence length="147" mass="17642">MQVNEEQAFIQQFFQMYRSLDKNNLHMLDKFYAETIEFTDPLHQIKGLVELKQYFSHMYQNVEDCDFLLKTAQVHDGTAFIEWQMMLTHKTLAKGELIRLEGISVIKFKQEKIYSHRDYFDLSLMLFDQIPVIKRISGYIKRKASEY</sequence>
<dbReference type="EMBL" id="JBELOE010000265">
    <property type="protein sequence ID" value="MER2493514.1"/>
    <property type="molecule type" value="Genomic_DNA"/>
</dbReference>
<protein>
    <submittedName>
        <fullName evidence="2">Nuclear transport factor 2 family protein</fullName>
    </submittedName>
</protein>
<gene>
    <name evidence="2" type="ORF">ABS311_16670</name>
</gene>
<dbReference type="Pfam" id="PF12680">
    <property type="entry name" value="SnoaL_2"/>
    <property type="match status" value="1"/>
</dbReference>
<organism evidence="2 3">
    <name type="scientific">Catenovulum sediminis</name>
    <dbReference type="NCBI Taxonomy" id="1740262"/>
    <lineage>
        <taxon>Bacteria</taxon>
        <taxon>Pseudomonadati</taxon>
        <taxon>Pseudomonadota</taxon>
        <taxon>Gammaproteobacteria</taxon>
        <taxon>Alteromonadales</taxon>
        <taxon>Alteromonadaceae</taxon>
        <taxon>Catenovulum</taxon>
    </lineage>
</organism>
<comment type="caution">
    <text evidence="2">The sequence shown here is derived from an EMBL/GenBank/DDBJ whole genome shotgun (WGS) entry which is preliminary data.</text>
</comment>
<accession>A0ABV1RKV7</accession>
<evidence type="ECO:0000313" key="3">
    <source>
        <dbReference type="Proteomes" id="UP001467690"/>
    </source>
</evidence>
<dbReference type="Proteomes" id="UP001467690">
    <property type="component" value="Unassembled WGS sequence"/>
</dbReference>
<proteinExistence type="predicted"/>
<dbReference type="InterPro" id="IPR037401">
    <property type="entry name" value="SnoaL-like"/>
</dbReference>
<dbReference type="CDD" id="cd00531">
    <property type="entry name" value="NTF2_like"/>
    <property type="match status" value="1"/>
</dbReference>
<name>A0ABV1RKV7_9ALTE</name>
<feature type="domain" description="SnoaL-like" evidence="1">
    <location>
        <begin position="15"/>
        <end position="116"/>
    </location>
</feature>